<sequence>MGKPNGDSRQIITPFIWFDSQAEEAAMFYTSLFADSRITHLSHYGEEGREVHGQPAGKVMVAGFELAGRRFSGLNGGPAFKPTPSISLFVEFDTEAEVKALWAALSDGGSELMPLDSYPWSDCYGWLNDRYGVSWQIMLRRQPGNGPAITPALMFTEGIYGRAAEAIALYTHTFPGSATGPVQYRDAAEGEHAATVLFGRFTLFGQDFIIMDGPGSHGFGFTEGVSLMVSCETQAEIDRYWDELTAEGGQESRCGWLKDRFGVSWQITPTVMERLMASNDQATADRLMKAMLTMGKFDIAALEAAARG</sequence>
<dbReference type="EMBL" id="JAOVZQ010000001">
    <property type="protein sequence ID" value="MCY0094548.1"/>
    <property type="molecule type" value="Genomic_DNA"/>
</dbReference>
<dbReference type="CDD" id="cd06588">
    <property type="entry name" value="PhnB_like"/>
    <property type="match status" value="2"/>
</dbReference>
<reference evidence="2" key="1">
    <citation type="submission" date="2022-10" db="EMBL/GenBank/DDBJ databases">
        <title>Hoeflea sp. J2-29, isolated from marine algae.</title>
        <authorList>
            <person name="Kristyanto S."/>
            <person name="Kim J.M."/>
            <person name="Jeon C.O."/>
        </authorList>
    </citation>
    <scope>NUCLEOTIDE SEQUENCE</scope>
    <source>
        <strain evidence="2">J2-29</strain>
    </source>
</reference>
<name>A0ABT3YFC7_9HYPH</name>
<evidence type="ECO:0000259" key="1">
    <source>
        <dbReference type="Pfam" id="PF06983"/>
    </source>
</evidence>
<dbReference type="RefSeq" id="WP_267612493.1">
    <property type="nucleotide sequence ID" value="NZ_JAOVZQ010000001.1"/>
</dbReference>
<comment type="caution">
    <text evidence="2">The sequence shown here is derived from an EMBL/GenBank/DDBJ whole genome shotgun (WGS) entry which is preliminary data.</text>
</comment>
<protein>
    <submittedName>
        <fullName evidence="2">VOC family protein</fullName>
    </submittedName>
</protein>
<dbReference type="Proteomes" id="UP001081283">
    <property type="component" value="Unassembled WGS sequence"/>
</dbReference>
<dbReference type="Gene3D" id="3.10.180.10">
    <property type="entry name" value="2,3-Dihydroxybiphenyl 1,2-Dioxygenase, domain 1"/>
    <property type="match status" value="1"/>
</dbReference>
<accession>A0ABT3YFC7</accession>
<dbReference type="Gene3D" id="3.30.720.100">
    <property type="match status" value="1"/>
</dbReference>
<evidence type="ECO:0000313" key="2">
    <source>
        <dbReference type="EMBL" id="MCY0094548.1"/>
    </source>
</evidence>
<evidence type="ECO:0000313" key="3">
    <source>
        <dbReference type="Proteomes" id="UP001081283"/>
    </source>
</evidence>
<gene>
    <name evidence="2" type="ORF">OEG82_10990</name>
</gene>
<dbReference type="InterPro" id="IPR028973">
    <property type="entry name" value="PhnB-like"/>
</dbReference>
<feature type="domain" description="PhnB-like" evidence="1">
    <location>
        <begin position="148"/>
        <end position="268"/>
    </location>
</feature>
<dbReference type="SUPFAM" id="SSF54593">
    <property type="entry name" value="Glyoxalase/Bleomycin resistance protein/Dihydroxybiphenyl dioxygenase"/>
    <property type="match status" value="2"/>
</dbReference>
<keyword evidence="3" id="KW-1185">Reference proteome</keyword>
<dbReference type="Pfam" id="PF06983">
    <property type="entry name" value="3-dmu-9_3-mt"/>
    <property type="match status" value="2"/>
</dbReference>
<dbReference type="Gene3D" id="3.30.720.110">
    <property type="match status" value="1"/>
</dbReference>
<feature type="domain" description="PhnB-like" evidence="1">
    <location>
        <begin position="12"/>
        <end position="138"/>
    </location>
</feature>
<dbReference type="PANTHER" id="PTHR33990">
    <property type="entry name" value="PROTEIN YJDN-RELATED"/>
    <property type="match status" value="1"/>
</dbReference>
<proteinExistence type="predicted"/>
<organism evidence="2 3">
    <name type="scientific">Hoeflea ulvae</name>
    <dbReference type="NCBI Taxonomy" id="2983764"/>
    <lineage>
        <taxon>Bacteria</taxon>
        <taxon>Pseudomonadati</taxon>
        <taxon>Pseudomonadota</taxon>
        <taxon>Alphaproteobacteria</taxon>
        <taxon>Hyphomicrobiales</taxon>
        <taxon>Rhizobiaceae</taxon>
        <taxon>Hoeflea</taxon>
    </lineage>
</organism>
<dbReference type="InterPro" id="IPR029068">
    <property type="entry name" value="Glyas_Bleomycin-R_OHBP_Dase"/>
</dbReference>